<dbReference type="GO" id="GO:0003700">
    <property type="term" value="F:DNA-binding transcription factor activity"/>
    <property type="evidence" value="ECO:0007669"/>
    <property type="project" value="InterPro"/>
</dbReference>
<comment type="subcellular location">
    <subcellularLocation>
        <location evidence="1">Nucleus</location>
    </subcellularLocation>
</comment>
<evidence type="ECO:0000256" key="8">
    <source>
        <dbReference type="ARBA" id="ARBA00023242"/>
    </source>
</evidence>
<evidence type="ECO:0000313" key="10">
    <source>
        <dbReference type="EMBL" id="KAK1376352.1"/>
    </source>
</evidence>
<evidence type="ECO:0000256" key="2">
    <source>
        <dbReference type="ARBA" id="ARBA00022745"/>
    </source>
</evidence>
<keyword evidence="6" id="KW-0010">Activator</keyword>
<evidence type="ECO:0000313" key="11">
    <source>
        <dbReference type="Proteomes" id="UP001237642"/>
    </source>
</evidence>
<dbReference type="GO" id="GO:0006952">
    <property type="term" value="P:defense response"/>
    <property type="evidence" value="ECO:0007669"/>
    <property type="project" value="UniProtKB-KW"/>
</dbReference>
<organism evidence="10 11">
    <name type="scientific">Heracleum sosnowskyi</name>
    <dbReference type="NCBI Taxonomy" id="360622"/>
    <lineage>
        <taxon>Eukaryota</taxon>
        <taxon>Viridiplantae</taxon>
        <taxon>Streptophyta</taxon>
        <taxon>Embryophyta</taxon>
        <taxon>Tracheophyta</taxon>
        <taxon>Spermatophyta</taxon>
        <taxon>Magnoliopsida</taxon>
        <taxon>eudicotyledons</taxon>
        <taxon>Gunneridae</taxon>
        <taxon>Pentapetalae</taxon>
        <taxon>asterids</taxon>
        <taxon>campanulids</taxon>
        <taxon>Apiales</taxon>
        <taxon>Apiaceae</taxon>
        <taxon>Apioideae</taxon>
        <taxon>apioid superclade</taxon>
        <taxon>Tordylieae</taxon>
        <taxon>Tordyliinae</taxon>
        <taxon>Heracleum</taxon>
    </lineage>
</organism>
<evidence type="ECO:0000256" key="6">
    <source>
        <dbReference type="ARBA" id="ARBA00023159"/>
    </source>
</evidence>
<evidence type="ECO:0000256" key="7">
    <source>
        <dbReference type="ARBA" id="ARBA00023163"/>
    </source>
</evidence>
<dbReference type="InterPro" id="IPR036955">
    <property type="entry name" value="AP2/ERF_dom_sf"/>
</dbReference>
<evidence type="ECO:0000256" key="3">
    <source>
        <dbReference type="ARBA" id="ARBA00022821"/>
    </source>
</evidence>
<keyword evidence="7" id="KW-0804">Transcription</keyword>
<sequence length="285" mass="31862">MATANEISTLDLIEQHLFLDIFSPVVDTSQLEEYTQFLAASPSSSHISNDSSSSSSFSSSSFSLSSTQINSCATNFTYQINPNEDFFSIMGHDEKLVDFTTDSSSKKNKANPSRVRNKSGEVDFRHYRGVRKRPWGKFAAEIRDPKRKGSRIWLGTYVTPIEAAKAYDRAAYKLRGSKAILNFPLEIAKSSGQRNTVTQTAVGSPRNIHKNEVAETHEKKNKCQSNSSSEVCQPPLTSTSTTSFCWPGTMADMWVHDEMSLQDFPLLSPSFHYYSSIEESQHLIV</sequence>
<dbReference type="Gene3D" id="3.30.730.10">
    <property type="entry name" value="AP2/ERF domain"/>
    <property type="match status" value="1"/>
</dbReference>
<dbReference type="GO" id="GO:0005634">
    <property type="term" value="C:nucleus"/>
    <property type="evidence" value="ECO:0007669"/>
    <property type="project" value="UniProtKB-SubCell"/>
</dbReference>
<keyword evidence="4" id="KW-0805">Transcription regulation</keyword>
<dbReference type="SUPFAM" id="SSF54171">
    <property type="entry name" value="DNA-binding domain"/>
    <property type="match status" value="1"/>
</dbReference>
<dbReference type="InterPro" id="IPR001471">
    <property type="entry name" value="AP2/ERF_dom"/>
</dbReference>
<dbReference type="GO" id="GO:0000976">
    <property type="term" value="F:transcription cis-regulatory region binding"/>
    <property type="evidence" value="ECO:0007669"/>
    <property type="project" value="UniProtKB-ARBA"/>
</dbReference>
<dbReference type="InterPro" id="IPR016177">
    <property type="entry name" value="DNA-bd_dom_sf"/>
</dbReference>
<name>A0AAD8MKR0_9APIA</name>
<accession>A0AAD8MKR0</accession>
<evidence type="ECO:0000259" key="9">
    <source>
        <dbReference type="PROSITE" id="PS51032"/>
    </source>
</evidence>
<evidence type="ECO:0000256" key="1">
    <source>
        <dbReference type="ARBA" id="ARBA00004123"/>
    </source>
</evidence>
<comment type="caution">
    <text evidence="10">The sequence shown here is derived from an EMBL/GenBank/DDBJ whole genome shotgun (WGS) entry which is preliminary data.</text>
</comment>
<evidence type="ECO:0000256" key="5">
    <source>
        <dbReference type="ARBA" id="ARBA00023125"/>
    </source>
</evidence>
<dbReference type="EMBL" id="JAUIZM010000007">
    <property type="protein sequence ID" value="KAK1376352.1"/>
    <property type="molecule type" value="Genomic_DNA"/>
</dbReference>
<gene>
    <name evidence="10" type="ORF">POM88_032545</name>
</gene>
<evidence type="ECO:0000256" key="4">
    <source>
        <dbReference type="ARBA" id="ARBA00023015"/>
    </source>
</evidence>
<dbReference type="PRINTS" id="PR00367">
    <property type="entry name" value="ETHRSPELEMNT"/>
</dbReference>
<keyword evidence="2" id="KW-0936">Ethylene signaling pathway</keyword>
<dbReference type="SMART" id="SM00380">
    <property type="entry name" value="AP2"/>
    <property type="match status" value="1"/>
</dbReference>
<dbReference type="GO" id="GO:0009873">
    <property type="term" value="P:ethylene-activated signaling pathway"/>
    <property type="evidence" value="ECO:0007669"/>
    <property type="project" value="UniProtKB-KW"/>
</dbReference>
<protein>
    <submittedName>
        <fullName evidence="10">Ethylene response factor 5</fullName>
    </submittedName>
</protein>
<dbReference type="InterPro" id="IPR044808">
    <property type="entry name" value="ERF_plant"/>
</dbReference>
<feature type="domain" description="AP2/ERF" evidence="9">
    <location>
        <begin position="126"/>
        <end position="184"/>
    </location>
</feature>
<keyword evidence="3" id="KW-0611">Plant defense</keyword>
<dbReference type="Proteomes" id="UP001237642">
    <property type="component" value="Unassembled WGS sequence"/>
</dbReference>
<reference evidence="10" key="1">
    <citation type="submission" date="2023-02" db="EMBL/GenBank/DDBJ databases">
        <title>Genome of toxic invasive species Heracleum sosnowskyi carries increased number of genes despite the absence of recent whole-genome duplications.</title>
        <authorList>
            <person name="Schelkunov M."/>
            <person name="Shtratnikova V."/>
            <person name="Makarenko M."/>
            <person name="Klepikova A."/>
            <person name="Omelchenko D."/>
            <person name="Novikova G."/>
            <person name="Obukhova E."/>
            <person name="Bogdanov V."/>
            <person name="Penin A."/>
            <person name="Logacheva M."/>
        </authorList>
    </citation>
    <scope>NUCLEOTIDE SEQUENCE</scope>
    <source>
        <strain evidence="10">Hsosn_3</strain>
        <tissue evidence="10">Leaf</tissue>
    </source>
</reference>
<dbReference type="AlphaFoldDB" id="A0AAD8MKR0"/>
<keyword evidence="8" id="KW-0539">Nucleus</keyword>
<dbReference type="PANTHER" id="PTHR31190">
    <property type="entry name" value="DNA-BINDING DOMAIN"/>
    <property type="match status" value="1"/>
</dbReference>
<keyword evidence="5" id="KW-0238">DNA-binding</keyword>
<dbReference type="Pfam" id="PF00847">
    <property type="entry name" value="AP2"/>
    <property type="match status" value="1"/>
</dbReference>
<dbReference type="CDD" id="cd00018">
    <property type="entry name" value="AP2"/>
    <property type="match status" value="1"/>
</dbReference>
<dbReference type="PROSITE" id="PS51032">
    <property type="entry name" value="AP2_ERF"/>
    <property type="match status" value="1"/>
</dbReference>
<dbReference type="PANTHER" id="PTHR31190:SF499">
    <property type="entry name" value="ETHYLENE-RESPONSIVE TRANSCRIPTION FACTOR ERF105"/>
    <property type="match status" value="1"/>
</dbReference>
<keyword evidence="11" id="KW-1185">Reference proteome</keyword>
<proteinExistence type="predicted"/>
<dbReference type="FunFam" id="3.30.730.10:FF:000001">
    <property type="entry name" value="Ethylene-responsive transcription factor 2"/>
    <property type="match status" value="1"/>
</dbReference>
<reference evidence="10" key="2">
    <citation type="submission" date="2023-05" db="EMBL/GenBank/DDBJ databases">
        <authorList>
            <person name="Schelkunov M.I."/>
        </authorList>
    </citation>
    <scope>NUCLEOTIDE SEQUENCE</scope>
    <source>
        <strain evidence="10">Hsosn_3</strain>
        <tissue evidence="10">Leaf</tissue>
    </source>
</reference>